<protein>
    <submittedName>
        <fullName evidence="1">Uncharacterized protein</fullName>
    </submittedName>
</protein>
<sequence>MRAAPMCPHQGRLGGLEGVGTPVDLRTTVCTRVVINSGVGLACGAMPALIMSAVPVSEVGRR</sequence>
<comment type="caution">
    <text evidence="1">The sequence shown here is derived from an EMBL/GenBank/DDBJ whole genome shotgun (WGS) entry which is preliminary data.</text>
</comment>
<keyword evidence="2" id="KW-1185">Reference proteome</keyword>
<gene>
    <name evidence="1" type="ORF">GCM10023257_15730</name>
</gene>
<name>A0ABP9HUD7_9ACTN</name>
<reference evidence="2" key="1">
    <citation type="journal article" date="2019" name="Int. J. Syst. Evol. Microbiol.">
        <title>The Global Catalogue of Microorganisms (GCM) 10K type strain sequencing project: providing services to taxonomists for standard genome sequencing and annotation.</title>
        <authorList>
            <consortium name="The Broad Institute Genomics Platform"/>
            <consortium name="The Broad Institute Genome Sequencing Center for Infectious Disease"/>
            <person name="Wu L."/>
            <person name="Ma J."/>
        </authorList>
    </citation>
    <scope>NUCLEOTIDE SEQUENCE [LARGE SCALE GENOMIC DNA]</scope>
    <source>
        <strain evidence="2">JCM 17657</strain>
    </source>
</reference>
<evidence type="ECO:0000313" key="2">
    <source>
        <dbReference type="Proteomes" id="UP001500610"/>
    </source>
</evidence>
<dbReference type="EMBL" id="BAABIV010000005">
    <property type="protein sequence ID" value="GAA4978930.1"/>
    <property type="molecule type" value="Genomic_DNA"/>
</dbReference>
<accession>A0ABP9HUD7</accession>
<proteinExistence type="predicted"/>
<evidence type="ECO:0000313" key="1">
    <source>
        <dbReference type="EMBL" id="GAA4978930.1"/>
    </source>
</evidence>
<organism evidence="1 2">
    <name type="scientific">Streptomyces hyderabadensis</name>
    <dbReference type="NCBI Taxonomy" id="598549"/>
    <lineage>
        <taxon>Bacteria</taxon>
        <taxon>Bacillati</taxon>
        <taxon>Actinomycetota</taxon>
        <taxon>Actinomycetes</taxon>
        <taxon>Kitasatosporales</taxon>
        <taxon>Streptomycetaceae</taxon>
        <taxon>Streptomyces</taxon>
    </lineage>
</organism>
<dbReference type="Proteomes" id="UP001500610">
    <property type="component" value="Unassembled WGS sequence"/>
</dbReference>